<comment type="caution">
    <text evidence="2">The sequence shown here is derived from an EMBL/GenBank/DDBJ whole genome shotgun (WGS) entry which is preliminary data.</text>
</comment>
<feature type="chain" id="PRO_5009523405" description="DUF5683 domain-containing protein" evidence="1">
    <location>
        <begin position="25"/>
        <end position="241"/>
    </location>
</feature>
<evidence type="ECO:0000256" key="1">
    <source>
        <dbReference type="SAM" id="SignalP"/>
    </source>
</evidence>
<organism evidence="2 3">
    <name type="scientific">Handelsmanbacteria sp. (strain RIFCSPLOWO2_12_FULL_64_10)</name>
    <dbReference type="NCBI Taxonomy" id="1817868"/>
    <lineage>
        <taxon>Bacteria</taxon>
        <taxon>Candidatus Handelsmaniibacteriota</taxon>
    </lineage>
</organism>
<accession>A0A1F6CK09</accession>
<reference evidence="2 3" key="1">
    <citation type="journal article" date="2016" name="Nat. Commun.">
        <title>Thousands of microbial genomes shed light on interconnected biogeochemical processes in an aquifer system.</title>
        <authorList>
            <person name="Anantharaman K."/>
            <person name="Brown C.T."/>
            <person name="Hug L.A."/>
            <person name="Sharon I."/>
            <person name="Castelle C.J."/>
            <person name="Probst A.J."/>
            <person name="Thomas B.C."/>
            <person name="Singh A."/>
            <person name="Wilkins M.J."/>
            <person name="Karaoz U."/>
            <person name="Brodie E.L."/>
            <person name="Williams K.H."/>
            <person name="Hubbard S.S."/>
            <person name="Banfield J.F."/>
        </authorList>
    </citation>
    <scope>NUCLEOTIDE SEQUENCE [LARGE SCALE GENOMIC DNA]</scope>
    <source>
        <strain evidence="3">RIFCSPLOWO2_12_FULL_64_10</strain>
    </source>
</reference>
<dbReference type="Proteomes" id="UP000178606">
    <property type="component" value="Unassembled WGS sequence"/>
</dbReference>
<dbReference type="AlphaFoldDB" id="A0A1F6CK09"/>
<gene>
    <name evidence="2" type="ORF">A3F84_07270</name>
</gene>
<evidence type="ECO:0000313" key="3">
    <source>
        <dbReference type="Proteomes" id="UP000178606"/>
    </source>
</evidence>
<name>A0A1F6CK09_HANXR</name>
<sequence>MRRAVAVLLAIAVGMGPFASRARAEEEGSPQPGEAGRSSKLAFLMSLIVPGLGEFYYGAEKRGAVFLAVEAGTWVAYASWYNRGCSLERDFRRFADLHWSEEGYRRWDQNTPESFYMRTERLPSKQEDIQQYYELIGKYDQFVFGWDDGRDPQGRPAGTDYSIHPRNVTSPNRLAYEIDRDRSNRYFKRSSRILGVVVVNHLVSAIDASVHARGRKARLWVDADVIEAPDPAPALRIKVRF</sequence>
<proteinExistence type="predicted"/>
<feature type="signal peptide" evidence="1">
    <location>
        <begin position="1"/>
        <end position="24"/>
    </location>
</feature>
<evidence type="ECO:0008006" key="4">
    <source>
        <dbReference type="Google" id="ProtNLM"/>
    </source>
</evidence>
<dbReference type="EMBL" id="MFKF01000228">
    <property type="protein sequence ID" value="OGG49594.1"/>
    <property type="molecule type" value="Genomic_DNA"/>
</dbReference>
<protein>
    <recommendedName>
        <fullName evidence="4">DUF5683 domain-containing protein</fullName>
    </recommendedName>
</protein>
<keyword evidence="1" id="KW-0732">Signal</keyword>
<evidence type="ECO:0000313" key="2">
    <source>
        <dbReference type="EMBL" id="OGG49594.1"/>
    </source>
</evidence>